<sequence length="626" mass="72031">MNTSQVNQVPLAENNLHNSVLQCYPVYQNQAENSQQNPVSIQFGSEPNTHYNLNNMSPHSTSASGLSGFCYVPNNFANNINQPNHLGASYMQSYMNNSSQNKNWKDMLKEVYSLDDLMMNLSDISLVNRILFIKYFKEDSNDRINTKQVKNKIKYLRDNLFKNYLNYFNFKQERIFPRERTSIEMIEDIHVLACCFVDKTLNINILNLFNGSPKEEESYFNEIRKLLAEQQGQIMDKNKLFFDKILNLEGHLQVLSKSLEHNFSVLKEDIKEVKNKVNTKEDCIPILSVGEECIPAKRKRINSTNEQVNLAEQVPSSQEPERQQKVTQEKPNKKKHGKHQKTPNMPQQAQTQKTTTTQDASQSAQQQKAQSLPQSESSEQTSNEQISNSRSYKNALINKPNKEEIKKFSVMQTLNENGRAKIINDAQNKNNNGWVTVGKKRSNNKRTVVTGSALSEVRNLSAVSRPFSYYTGQWSPKVDPKRVYALVSSFAKIIKMEELSPNIPNRYYRAFKITIESNYADAMTNSSNWPAGIEISKWHKRNYKKDKRTKANLQVNNKAALSDSTDEEYKNEVEEEIEEKEKDDEEEPNEEVDDQEAEDAVEDGDDVEYEEMEFNAASNVVNIPQI</sequence>
<evidence type="ECO:0000313" key="2">
    <source>
        <dbReference type="EMBL" id="CAF0764890.1"/>
    </source>
</evidence>
<proteinExistence type="predicted"/>
<keyword evidence="3" id="KW-1185">Reference proteome</keyword>
<gene>
    <name evidence="2" type="ORF">OXX778_LOCUS4633</name>
</gene>
<dbReference type="EMBL" id="CAJNOC010000465">
    <property type="protein sequence ID" value="CAF0764890.1"/>
    <property type="molecule type" value="Genomic_DNA"/>
</dbReference>
<feature type="compositionally biased region" description="Basic residues" evidence="1">
    <location>
        <begin position="332"/>
        <end position="341"/>
    </location>
</feature>
<organism evidence="2 3">
    <name type="scientific">Brachionus calyciflorus</name>
    <dbReference type="NCBI Taxonomy" id="104777"/>
    <lineage>
        <taxon>Eukaryota</taxon>
        <taxon>Metazoa</taxon>
        <taxon>Spiralia</taxon>
        <taxon>Gnathifera</taxon>
        <taxon>Rotifera</taxon>
        <taxon>Eurotatoria</taxon>
        <taxon>Monogononta</taxon>
        <taxon>Pseudotrocha</taxon>
        <taxon>Ploima</taxon>
        <taxon>Brachionidae</taxon>
        <taxon>Brachionus</taxon>
    </lineage>
</organism>
<comment type="caution">
    <text evidence="2">The sequence shown here is derived from an EMBL/GenBank/DDBJ whole genome shotgun (WGS) entry which is preliminary data.</text>
</comment>
<feature type="compositionally biased region" description="Polar residues" evidence="1">
    <location>
        <begin position="305"/>
        <end position="318"/>
    </location>
</feature>
<dbReference type="AlphaFoldDB" id="A0A813QAY2"/>
<evidence type="ECO:0000313" key="3">
    <source>
        <dbReference type="Proteomes" id="UP000663879"/>
    </source>
</evidence>
<feature type="region of interest" description="Disordered" evidence="1">
    <location>
        <begin position="305"/>
        <end position="398"/>
    </location>
</feature>
<name>A0A813QAY2_9BILA</name>
<protein>
    <submittedName>
        <fullName evidence="2">Uncharacterized protein</fullName>
    </submittedName>
</protein>
<dbReference type="OrthoDB" id="10578873at2759"/>
<reference evidence="2" key="1">
    <citation type="submission" date="2021-02" db="EMBL/GenBank/DDBJ databases">
        <authorList>
            <person name="Nowell W R."/>
        </authorList>
    </citation>
    <scope>NUCLEOTIDE SEQUENCE</scope>
    <source>
        <strain evidence="2">Ploen Becks lab</strain>
    </source>
</reference>
<evidence type="ECO:0000256" key="1">
    <source>
        <dbReference type="SAM" id="MobiDB-lite"/>
    </source>
</evidence>
<feature type="compositionally biased region" description="Low complexity" evidence="1">
    <location>
        <begin position="342"/>
        <end position="389"/>
    </location>
</feature>
<feature type="compositionally biased region" description="Acidic residues" evidence="1">
    <location>
        <begin position="573"/>
        <end position="606"/>
    </location>
</feature>
<accession>A0A813QAY2</accession>
<feature type="compositionally biased region" description="Basic and acidic residues" evidence="1">
    <location>
        <begin position="319"/>
        <end position="331"/>
    </location>
</feature>
<dbReference type="Proteomes" id="UP000663879">
    <property type="component" value="Unassembled WGS sequence"/>
</dbReference>
<feature type="region of interest" description="Disordered" evidence="1">
    <location>
        <begin position="556"/>
        <end position="606"/>
    </location>
</feature>